<gene>
    <name evidence="2" type="ORF">J2S35_001291</name>
</gene>
<evidence type="ECO:0000256" key="1">
    <source>
        <dbReference type="SAM" id="MobiDB-lite"/>
    </source>
</evidence>
<reference evidence="2" key="1">
    <citation type="submission" date="2023-07" db="EMBL/GenBank/DDBJ databases">
        <title>Sequencing the genomes of 1000 actinobacteria strains.</title>
        <authorList>
            <person name="Klenk H.-P."/>
        </authorList>
    </citation>
    <scope>NUCLEOTIDE SEQUENCE</scope>
    <source>
        <strain evidence="2">DSM 13988</strain>
    </source>
</reference>
<dbReference type="GO" id="GO:0009898">
    <property type="term" value="C:cytoplasmic side of plasma membrane"/>
    <property type="evidence" value="ECO:0007669"/>
    <property type="project" value="TreeGrafter"/>
</dbReference>
<dbReference type="GO" id="GO:0016887">
    <property type="term" value="F:ATP hydrolysis activity"/>
    <property type="evidence" value="ECO:0007669"/>
    <property type="project" value="TreeGrafter"/>
</dbReference>
<dbReference type="SUPFAM" id="SSF52540">
    <property type="entry name" value="P-loop containing nucleoside triphosphate hydrolases"/>
    <property type="match status" value="1"/>
</dbReference>
<comment type="caution">
    <text evidence="2">The sequence shown here is derived from an EMBL/GenBank/DDBJ whole genome shotgun (WGS) entry which is preliminary data.</text>
</comment>
<name>A0AAE3YIF7_9MICC</name>
<sequence length="368" mass="37210">MTTRRAALRVPEQESPAGPGGAGGELHGATRPPSECVVLVSGDAQLIELAATVCAAASLELVVLRARSEWGAAEAPAAWWSDPASAGSSSRGDAACVVCLQGTEPEAWAAAEAAGGLPVAVLPQAGPWLVRRLLHGGDTAAKGRLVGVVSASGGCGSTSLTALLSAAAARTGRKTVAVDGDPLGAGLDDALACEDAPGVRWEDLEGIKGIVSPAELAAGLPEKDGFAALLRRNPSGPLPGRKARESVVDAVRAVFDLALVDIGRGVVAGPGLAEECDDFLLLVSPSKRGVEGARALLALLGVDRCRCVVGPRRHGVRPPNPRLVADLVGAPYAGRFAYDRRLAAAEDAGVLAALAGTRSVKRLLAAVV</sequence>
<evidence type="ECO:0000313" key="2">
    <source>
        <dbReference type="EMBL" id="MDR6892351.1"/>
    </source>
</evidence>
<dbReference type="Proteomes" id="UP001247307">
    <property type="component" value="Unassembled WGS sequence"/>
</dbReference>
<dbReference type="EMBL" id="JAVDUI010000001">
    <property type="protein sequence ID" value="MDR6892351.1"/>
    <property type="molecule type" value="Genomic_DNA"/>
</dbReference>
<dbReference type="PANTHER" id="PTHR43384:SF11">
    <property type="entry name" value="SEPTUM SITE DETERMINING PROTEIN"/>
    <property type="match status" value="1"/>
</dbReference>
<dbReference type="GO" id="GO:0005524">
    <property type="term" value="F:ATP binding"/>
    <property type="evidence" value="ECO:0007669"/>
    <property type="project" value="TreeGrafter"/>
</dbReference>
<protein>
    <submittedName>
        <fullName evidence="2">Secretion/DNA translocation related CpaE-like protein</fullName>
    </submittedName>
</protein>
<proteinExistence type="predicted"/>
<feature type="region of interest" description="Disordered" evidence="1">
    <location>
        <begin position="1"/>
        <end position="29"/>
    </location>
</feature>
<dbReference type="PANTHER" id="PTHR43384">
    <property type="entry name" value="SEPTUM SITE-DETERMINING PROTEIN MIND HOMOLOG, CHLOROPLASTIC-RELATED"/>
    <property type="match status" value="1"/>
</dbReference>
<dbReference type="InterPro" id="IPR050625">
    <property type="entry name" value="ParA/MinD_ATPase"/>
</dbReference>
<dbReference type="GO" id="GO:0005829">
    <property type="term" value="C:cytosol"/>
    <property type="evidence" value="ECO:0007669"/>
    <property type="project" value="TreeGrafter"/>
</dbReference>
<dbReference type="RefSeq" id="WP_309851223.1">
    <property type="nucleotide sequence ID" value="NZ_BAAAIU010000003.1"/>
</dbReference>
<dbReference type="Gene3D" id="3.40.50.300">
    <property type="entry name" value="P-loop containing nucleotide triphosphate hydrolases"/>
    <property type="match status" value="1"/>
</dbReference>
<evidence type="ECO:0000313" key="3">
    <source>
        <dbReference type="Proteomes" id="UP001247307"/>
    </source>
</evidence>
<keyword evidence="3" id="KW-1185">Reference proteome</keyword>
<organism evidence="2 3">
    <name type="scientific">Falsarthrobacter nasiphocae</name>
    <dbReference type="NCBI Taxonomy" id="189863"/>
    <lineage>
        <taxon>Bacteria</taxon>
        <taxon>Bacillati</taxon>
        <taxon>Actinomycetota</taxon>
        <taxon>Actinomycetes</taxon>
        <taxon>Micrococcales</taxon>
        <taxon>Micrococcaceae</taxon>
        <taxon>Falsarthrobacter</taxon>
    </lineage>
</organism>
<dbReference type="InterPro" id="IPR027417">
    <property type="entry name" value="P-loop_NTPase"/>
</dbReference>
<accession>A0AAE3YIF7</accession>
<dbReference type="GO" id="GO:0051782">
    <property type="term" value="P:negative regulation of cell division"/>
    <property type="evidence" value="ECO:0007669"/>
    <property type="project" value="TreeGrafter"/>
</dbReference>
<dbReference type="AlphaFoldDB" id="A0AAE3YIF7"/>